<dbReference type="AlphaFoldDB" id="A0A380P920"/>
<feature type="compositionally biased region" description="Polar residues" evidence="1">
    <location>
        <begin position="8"/>
        <end position="29"/>
    </location>
</feature>
<feature type="compositionally biased region" description="Basic and acidic residues" evidence="1">
    <location>
        <begin position="31"/>
        <end position="46"/>
    </location>
</feature>
<name>A0A380P920_WEIVI</name>
<evidence type="ECO:0000313" key="2">
    <source>
        <dbReference type="EMBL" id="SUP61398.1"/>
    </source>
</evidence>
<dbReference type="RefSeq" id="WP_169790320.1">
    <property type="nucleotide sequence ID" value="NZ_JQBM01000003.1"/>
</dbReference>
<sequence length="46" mass="5111">MSEETNNKSEATNNKSEATNNKNETSLSPQKEVKGRPEAPDYKKAD</sequence>
<reference evidence="2 3" key="1">
    <citation type="submission" date="2018-06" db="EMBL/GenBank/DDBJ databases">
        <authorList>
            <consortium name="Pathogen Informatics"/>
            <person name="Doyle S."/>
        </authorList>
    </citation>
    <scope>NUCLEOTIDE SEQUENCE [LARGE SCALE GENOMIC DNA]</scope>
    <source>
        <strain evidence="2 3">NCTC13645</strain>
    </source>
</reference>
<dbReference type="EMBL" id="UHIV01000007">
    <property type="protein sequence ID" value="SUP61398.1"/>
    <property type="molecule type" value="Genomic_DNA"/>
</dbReference>
<feature type="region of interest" description="Disordered" evidence="1">
    <location>
        <begin position="1"/>
        <end position="46"/>
    </location>
</feature>
<proteinExistence type="predicted"/>
<organism evidence="2 3">
    <name type="scientific">Weissella viridescens</name>
    <name type="common">Lactobacillus viridescens</name>
    <dbReference type="NCBI Taxonomy" id="1629"/>
    <lineage>
        <taxon>Bacteria</taxon>
        <taxon>Bacillati</taxon>
        <taxon>Bacillota</taxon>
        <taxon>Bacilli</taxon>
        <taxon>Lactobacillales</taxon>
        <taxon>Lactobacillaceae</taxon>
        <taxon>Weissella</taxon>
    </lineage>
</organism>
<accession>A0A380P920</accession>
<evidence type="ECO:0000256" key="1">
    <source>
        <dbReference type="SAM" id="MobiDB-lite"/>
    </source>
</evidence>
<protein>
    <submittedName>
        <fullName evidence="2">Uncharacterized protein</fullName>
    </submittedName>
</protein>
<dbReference type="Proteomes" id="UP000254621">
    <property type="component" value="Unassembled WGS sequence"/>
</dbReference>
<evidence type="ECO:0000313" key="3">
    <source>
        <dbReference type="Proteomes" id="UP000254621"/>
    </source>
</evidence>
<gene>
    <name evidence="2" type="ORF">NCTC13645_02553</name>
</gene>